<feature type="transmembrane region" description="Helical" evidence="1">
    <location>
        <begin position="6"/>
        <end position="30"/>
    </location>
</feature>
<protein>
    <submittedName>
        <fullName evidence="2">Uncharacterized protein</fullName>
    </submittedName>
</protein>
<dbReference type="AlphaFoldDB" id="K9XM28"/>
<organism evidence="2 3">
    <name type="scientific">Stanieria cyanosphaera (strain ATCC 29371 / PCC 7437)</name>
    <dbReference type="NCBI Taxonomy" id="111780"/>
    <lineage>
        <taxon>Bacteria</taxon>
        <taxon>Bacillati</taxon>
        <taxon>Cyanobacteriota</taxon>
        <taxon>Cyanophyceae</taxon>
        <taxon>Pleurocapsales</taxon>
        <taxon>Dermocarpellaceae</taxon>
        <taxon>Stanieria</taxon>
    </lineage>
</organism>
<dbReference type="HOGENOM" id="CLU_1072895_0_0_3"/>
<evidence type="ECO:0000313" key="2">
    <source>
        <dbReference type="EMBL" id="AFZ33655.1"/>
    </source>
</evidence>
<keyword evidence="1" id="KW-0472">Membrane</keyword>
<reference evidence="3" key="1">
    <citation type="journal article" date="2013" name="Proc. Natl. Acad. Sci. U.S.A.">
        <title>Improving the coverage of the cyanobacterial phylum using diversity-driven genome sequencing.</title>
        <authorList>
            <person name="Shih P.M."/>
            <person name="Wu D."/>
            <person name="Latifi A."/>
            <person name="Axen S.D."/>
            <person name="Fewer D.P."/>
            <person name="Talla E."/>
            <person name="Calteau A."/>
            <person name="Cai F."/>
            <person name="Tandeau de Marsac N."/>
            <person name="Rippka R."/>
            <person name="Herdman M."/>
            <person name="Sivonen K."/>
            <person name="Coursin T."/>
            <person name="Laurent T."/>
            <person name="Goodwin L."/>
            <person name="Nolan M."/>
            <person name="Davenport K.W."/>
            <person name="Han C.S."/>
            <person name="Rubin E.M."/>
            <person name="Eisen J.A."/>
            <person name="Woyke T."/>
            <person name="Gugger M."/>
            <person name="Kerfeld C.A."/>
        </authorList>
    </citation>
    <scope>NUCLEOTIDE SEQUENCE [LARGE SCALE GENOMIC DNA]</scope>
    <source>
        <strain evidence="3">ATCC 29371 / PCC 7437</strain>
    </source>
</reference>
<dbReference type="RefSeq" id="WP_015191328.1">
    <property type="nucleotide sequence ID" value="NC_019748.1"/>
</dbReference>
<keyword evidence="1" id="KW-1133">Transmembrane helix</keyword>
<evidence type="ECO:0000256" key="1">
    <source>
        <dbReference type="SAM" id="Phobius"/>
    </source>
</evidence>
<keyword evidence="1" id="KW-0812">Transmembrane</keyword>
<feature type="transmembrane region" description="Helical" evidence="1">
    <location>
        <begin position="115"/>
        <end position="146"/>
    </location>
</feature>
<dbReference type="OrthoDB" id="422717at2"/>
<proteinExistence type="predicted"/>
<name>K9XM28_STAC7</name>
<sequence>MNALTIVALVTFSLEITLILCLTFVPNLGLFGKNLIEAITKAPGLDLLVSLMLWIPWLIGALWGGIWGIMTAVAVQIATMQLWIFVHELVHRNVVRGPRIVSFLNQQIGWWRNHIALWSTIIVVPAFCLIRLAQVTVYPILIWALGFPNYKHSDWINVSRHKFQGLVGHDLIWCLYCDWMTGVYALGAEMLRNVESFWCPIRFYSDKKCENCQREFPDLNDWVAVNGDMQDVEQLLQNKYSDRVRSWFGHPDRKQ</sequence>
<dbReference type="Proteomes" id="UP000010473">
    <property type="component" value="Chromosome"/>
</dbReference>
<gene>
    <name evidence="2" type="ordered locus">Sta7437_0029</name>
</gene>
<accession>K9XM28</accession>
<dbReference type="KEGG" id="scs:Sta7437_0029"/>
<dbReference type="EMBL" id="CP003653">
    <property type="protein sequence ID" value="AFZ33655.1"/>
    <property type="molecule type" value="Genomic_DNA"/>
</dbReference>
<keyword evidence="3" id="KW-1185">Reference proteome</keyword>
<evidence type="ECO:0000313" key="3">
    <source>
        <dbReference type="Proteomes" id="UP000010473"/>
    </source>
</evidence>
<dbReference type="eggNOG" id="ENOG502ZFER">
    <property type="taxonomic scope" value="Bacteria"/>
</dbReference>